<feature type="region of interest" description="Disordered" evidence="1">
    <location>
        <begin position="77"/>
        <end position="99"/>
    </location>
</feature>
<accession>A0A7C8Z2U2</accession>
<reference evidence="2" key="2">
    <citation type="submission" date="2020-07" db="EMBL/GenBank/DDBJ databases">
        <authorList>
            <person name="Vera ALvarez R."/>
            <person name="Arias-Moreno D.M."/>
            <person name="Jimenez-Jacinto V."/>
            <person name="Jimenez-Bremont J.F."/>
            <person name="Swaminathan K."/>
            <person name="Moose S.P."/>
            <person name="Guerrero-Gonzalez M.L."/>
            <person name="Marino-Ramirez L."/>
            <person name="Landsman D."/>
            <person name="Rodriguez-Kessler M."/>
            <person name="Delgado-Sanchez P."/>
        </authorList>
    </citation>
    <scope>NUCLEOTIDE SEQUENCE</scope>
    <source>
        <tissue evidence="2">Cladode</tissue>
    </source>
</reference>
<evidence type="ECO:0000313" key="2">
    <source>
        <dbReference type="EMBL" id="MBA4632597.1"/>
    </source>
</evidence>
<feature type="region of interest" description="Disordered" evidence="1">
    <location>
        <begin position="27"/>
        <end position="64"/>
    </location>
</feature>
<evidence type="ECO:0000256" key="1">
    <source>
        <dbReference type="SAM" id="MobiDB-lite"/>
    </source>
</evidence>
<reference evidence="2" key="1">
    <citation type="journal article" date="2013" name="J. Plant Res.">
        <title>Effect of fungi and light on seed germination of three Opuntia species from semiarid lands of central Mexico.</title>
        <authorList>
            <person name="Delgado-Sanchez P."/>
            <person name="Jimenez-Bremont J.F."/>
            <person name="Guerrero-Gonzalez Mde L."/>
            <person name="Flores J."/>
        </authorList>
    </citation>
    <scope>NUCLEOTIDE SEQUENCE</scope>
    <source>
        <tissue evidence="2">Cladode</tissue>
    </source>
</reference>
<organism evidence="2">
    <name type="scientific">Opuntia streptacantha</name>
    <name type="common">Prickly pear cactus</name>
    <name type="synonym">Opuntia cardona</name>
    <dbReference type="NCBI Taxonomy" id="393608"/>
    <lineage>
        <taxon>Eukaryota</taxon>
        <taxon>Viridiplantae</taxon>
        <taxon>Streptophyta</taxon>
        <taxon>Embryophyta</taxon>
        <taxon>Tracheophyta</taxon>
        <taxon>Spermatophyta</taxon>
        <taxon>Magnoliopsida</taxon>
        <taxon>eudicotyledons</taxon>
        <taxon>Gunneridae</taxon>
        <taxon>Pentapetalae</taxon>
        <taxon>Caryophyllales</taxon>
        <taxon>Cactineae</taxon>
        <taxon>Cactaceae</taxon>
        <taxon>Opuntioideae</taxon>
        <taxon>Opuntia</taxon>
    </lineage>
</organism>
<dbReference type="EMBL" id="GISG01083363">
    <property type="protein sequence ID" value="MBA4632597.1"/>
    <property type="molecule type" value="Transcribed_RNA"/>
</dbReference>
<protein>
    <submittedName>
        <fullName evidence="2">Uncharacterized protein</fullName>
    </submittedName>
</protein>
<feature type="compositionally biased region" description="Basic and acidic residues" evidence="1">
    <location>
        <begin position="36"/>
        <end position="61"/>
    </location>
</feature>
<sequence>MSKPVPRWPAVATTSVVGEAKATIERARSQGAWEGTETRSYLRERERERDTQRERQTERRRGGCGYGCRQLLHGGVTDSLAGKIGPGRSRGGGAGCGRGNRRLAVMVELGGVAD</sequence>
<proteinExistence type="predicted"/>
<name>A0A7C8Z2U2_OPUST</name>
<dbReference type="AlphaFoldDB" id="A0A7C8Z2U2"/>
<feature type="compositionally biased region" description="Gly residues" evidence="1">
    <location>
        <begin position="84"/>
        <end position="98"/>
    </location>
</feature>